<name>A0A5J4V2U8_9EUKA</name>
<sequence>MKKSNIKQWIQLKIERLIMKLRSLAALIAELNISRFQFVDASLYLTSLNHLKSLAIVMGGRNCKLYLNRRILVNLFNWLQKIQINKPGQQEE</sequence>
<organism evidence="1 2">
    <name type="scientific">Streblomastix strix</name>
    <dbReference type="NCBI Taxonomy" id="222440"/>
    <lineage>
        <taxon>Eukaryota</taxon>
        <taxon>Metamonada</taxon>
        <taxon>Preaxostyla</taxon>
        <taxon>Oxymonadida</taxon>
        <taxon>Streblomastigidae</taxon>
        <taxon>Streblomastix</taxon>
    </lineage>
</organism>
<dbReference type="AlphaFoldDB" id="A0A5J4V2U8"/>
<evidence type="ECO:0000313" key="2">
    <source>
        <dbReference type="Proteomes" id="UP000324800"/>
    </source>
</evidence>
<reference evidence="1 2" key="1">
    <citation type="submission" date="2019-03" db="EMBL/GenBank/DDBJ databases">
        <title>Single cell metagenomics reveals metabolic interactions within the superorganism composed of flagellate Streblomastix strix and complex community of Bacteroidetes bacteria on its surface.</title>
        <authorList>
            <person name="Treitli S.C."/>
            <person name="Kolisko M."/>
            <person name="Husnik F."/>
            <person name="Keeling P."/>
            <person name="Hampl V."/>
        </authorList>
    </citation>
    <scope>NUCLEOTIDE SEQUENCE [LARGE SCALE GENOMIC DNA]</scope>
    <source>
        <strain evidence="1">ST1C</strain>
    </source>
</reference>
<accession>A0A5J4V2U8</accession>
<dbReference type="EMBL" id="SNRW01010571">
    <property type="protein sequence ID" value="KAA6376375.1"/>
    <property type="molecule type" value="Genomic_DNA"/>
</dbReference>
<proteinExistence type="predicted"/>
<gene>
    <name evidence="1" type="ORF">EZS28_028097</name>
</gene>
<dbReference type="Proteomes" id="UP000324800">
    <property type="component" value="Unassembled WGS sequence"/>
</dbReference>
<comment type="caution">
    <text evidence="1">The sequence shown here is derived from an EMBL/GenBank/DDBJ whole genome shotgun (WGS) entry which is preliminary data.</text>
</comment>
<protein>
    <submittedName>
        <fullName evidence="1">Uncharacterized protein</fullName>
    </submittedName>
</protein>
<evidence type="ECO:0000313" key="1">
    <source>
        <dbReference type="EMBL" id="KAA6376375.1"/>
    </source>
</evidence>